<evidence type="ECO:0008006" key="4">
    <source>
        <dbReference type="Google" id="ProtNLM"/>
    </source>
</evidence>
<protein>
    <recommendedName>
        <fullName evidence="4">Transposase Tc1-like domain-containing protein</fullName>
    </recommendedName>
</protein>
<feature type="compositionally biased region" description="Basic and acidic residues" evidence="1">
    <location>
        <begin position="142"/>
        <end position="155"/>
    </location>
</feature>
<comment type="caution">
    <text evidence="2">The sequence shown here is derived from an EMBL/GenBank/DDBJ whole genome shotgun (WGS) entry which is preliminary data.</text>
</comment>
<accession>A0A8H7AVM7</accession>
<gene>
    <name evidence="2" type="ORF">GJ744_007882</name>
</gene>
<dbReference type="Proteomes" id="UP000606974">
    <property type="component" value="Unassembled WGS sequence"/>
</dbReference>
<feature type="compositionally biased region" description="Basic and acidic residues" evidence="1">
    <location>
        <begin position="10"/>
        <end position="41"/>
    </location>
</feature>
<feature type="region of interest" description="Disordered" evidence="1">
    <location>
        <begin position="138"/>
        <end position="165"/>
    </location>
</feature>
<evidence type="ECO:0000313" key="2">
    <source>
        <dbReference type="EMBL" id="KAF7513831.1"/>
    </source>
</evidence>
<evidence type="ECO:0000313" key="3">
    <source>
        <dbReference type="Proteomes" id="UP000606974"/>
    </source>
</evidence>
<dbReference type="OrthoDB" id="10275902at2759"/>
<organism evidence="2 3">
    <name type="scientific">Endocarpon pusillum</name>
    <dbReference type="NCBI Taxonomy" id="364733"/>
    <lineage>
        <taxon>Eukaryota</taxon>
        <taxon>Fungi</taxon>
        <taxon>Dikarya</taxon>
        <taxon>Ascomycota</taxon>
        <taxon>Pezizomycotina</taxon>
        <taxon>Eurotiomycetes</taxon>
        <taxon>Chaetothyriomycetidae</taxon>
        <taxon>Verrucariales</taxon>
        <taxon>Verrucariaceae</taxon>
        <taxon>Endocarpon</taxon>
    </lineage>
</organism>
<sequence>MADTVLNDAPEPRDAEPVVESTESKAPEESAKGTESTELRPSEVTVNATVNGAHLPQLATVANETVHEQQIQSPGGARSGEVQFAELNRPSVARLQKGMELEHELVPSQKDCVRALRKFTTLTNAEIFRRVGVSNSNGYRYLRNEPEKDPEDKSKPGRGRKRKLDETVVKQIIHDIEKQPAGEKTKSWEDLCKGAGVEVTPITLKRAVENAGYYKCPACQRVSKMHGLGKDS</sequence>
<name>A0A8H7AVM7_9EURO</name>
<reference evidence="2" key="1">
    <citation type="submission" date="2020-02" db="EMBL/GenBank/DDBJ databases">
        <authorList>
            <person name="Palmer J.M."/>
        </authorList>
    </citation>
    <scope>NUCLEOTIDE SEQUENCE</scope>
    <source>
        <strain evidence="2">EPUS1.4</strain>
        <tissue evidence="2">Thallus</tissue>
    </source>
</reference>
<feature type="region of interest" description="Disordered" evidence="1">
    <location>
        <begin position="1"/>
        <end position="43"/>
    </location>
</feature>
<keyword evidence="3" id="KW-1185">Reference proteome</keyword>
<proteinExistence type="predicted"/>
<dbReference type="EMBL" id="JAACFV010000004">
    <property type="protein sequence ID" value="KAF7513831.1"/>
    <property type="molecule type" value="Genomic_DNA"/>
</dbReference>
<dbReference type="AlphaFoldDB" id="A0A8H7AVM7"/>
<evidence type="ECO:0000256" key="1">
    <source>
        <dbReference type="SAM" id="MobiDB-lite"/>
    </source>
</evidence>